<evidence type="ECO:0000313" key="2">
    <source>
        <dbReference type="EMBL" id="NYE73617.1"/>
    </source>
</evidence>
<dbReference type="InterPro" id="IPR003737">
    <property type="entry name" value="GlcNAc_PI_deacetylase-related"/>
</dbReference>
<gene>
    <name evidence="2" type="ORF">BKA15_004946</name>
</gene>
<dbReference type="PANTHER" id="PTHR12993:SF11">
    <property type="entry name" value="N-ACETYLGLUCOSAMINYL-PHOSPHATIDYLINOSITOL DE-N-ACETYLASE"/>
    <property type="match status" value="1"/>
</dbReference>
<dbReference type="RefSeq" id="WP_218871557.1">
    <property type="nucleotide sequence ID" value="NZ_JACCBU010000001.1"/>
</dbReference>
<keyword evidence="1" id="KW-0862">Zinc</keyword>
<dbReference type="GO" id="GO:0016811">
    <property type="term" value="F:hydrolase activity, acting on carbon-nitrogen (but not peptide) bonds, in linear amides"/>
    <property type="evidence" value="ECO:0007669"/>
    <property type="project" value="TreeGrafter"/>
</dbReference>
<evidence type="ECO:0000313" key="3">
    <source>
        <dbReference type="Proteomes" id="UP000569914"/>
    </source>
</evidence>
<proteinExistence type="predicted"/>
<dbReference type="AlphaFoldDB" id="A0A7Y9IB73"/>
<comment type="caution">
    <text evidence="2">The sequence shown here is derived from an EMBL/GenBank/DDBJ whole genome shotgun (WGS) entry which is preliminary data.</text>
</comment>
<dbReference type="EMBL" id="JACCBU010000001">
    <property type="protein sequence ID" value="NYE73617.1"/>
    <property type="molecule type" value="Genomic_DNA"/>
</dbReference>
<dbReference type="InterPro" id="IPR024078">
    <property type="entry name" value="LmbE-like_dom_sf"/>
</dbReference>
<dbReference type="Gene3D" id="3.40.50.10320">
    <property type="entry name" value="LmbE-like"/>
    <property type="match status" value="1"/>
</dbReference>
<name>A0A7Y9IB73_9ACTN</name>
<sequence length="254" mass="25876">MMVPALPELPLPNGARSRIAAIFAHPDDESYFAGATLADYARAGCEVRLATLTGGEVFGPIRLRQYALAGAALGASAAQLLRPGTWQDLGDSASAGSLAAAPLADLADAIGDFVAEVSPDVVIINDADGVTGHPDHLRVHEAVLAARGSVPLVLAGCVRAVDVEVAAARLGELAPGAKIGSGGIHGVPADADLIDVVPSLSARRSRAAALDLYHPGLGTSALADLVDPLAGVHDGVLLRAIAEAAGHREFFRRF</sequence>
<protein>
    <submittedName>
        <fullName evidence="2">LmbE family N-acetylglucosaminyl deacetylase</fullName>
    </submittedName>
</protein>
<evidence type="ECO:0000256" key="1">
    <source>
        <dbReference type="ARBA" id="ARBA00022833"/>
    </source>
</evidence>
<dbReference type="Proteomes" id="UP000569914">
    <property type="component" value="Unassembled WGS sequence"/>
</dbReference>
<dbReference type="PANTHER" id="PTHR12993">
    <property type="entry name" value="N-ACETYLGLUCOSAMINYL-PHOSPHATIDYLINOSITOL DE-N-ACETYLASE-RELATED"/>
    <property type="match status" value="1"/>
</dbReference>
<reference evidence="2 3" key="1">
    <citation type="submission" date="2020-07" db="EMBL/GenBank/DDBJ databases">
        <title>Sequencing the genomes of 1000 actinobacteria strains.</title>
        <authorList>
            <person name="Klenk H.-P."/>
        </authorList>
    </citation>
    <scope>NUCLEOTIDE SEQUENCE [LARGE SCALE GENOMIC DNA]</scope>
    <source>
        <strain evidence="2 3">DSM 22083</strain>
    </source>
</reference>
<organism evidence="2 3">
    <name type="scientific">Microlunatus parietis</name>
    <dbReference type="NCBI Taxonomy" id="682979"/>
    <lineage>
        <taxon>Bacteria</taxon>
        <taxon>Bacillati</taxon>
        <taxon>Actinomycetota</taxon>
        <taxon>Actinomycetes</taxon>
        <taxon>Propionibacteriales</taxon>
        <taxon>Propionibacteriaceae</taxon>
        <taxon>Microlunatus</taxon>
    </lineage>
</organism>
<dbReference type="SUPFAM" id="SSF102588">
    <property type="entry name" value="LmbE-like"/>
    <property type="match status" value="1"/>
</dbReference>
<dbReference type="GO" id="GO:0016137">
    <property type="term" value="P:glycoside metabolic process"/>
    <property type="evidence" value="ECO:0007669"/>
    <property type="project" value="UniProtKB-ARBA"/>
</dbReference>
<keyword evidence="3" id="KW-1185">Reference proteome</keyword>
<dbReference type="Pfam" id="PF02585">
    <property type="entry name" value="PIG-L"/>
    <property type="match status" value="1"/>
</dbReference>
<accession>A0A7Y9IB73</accession>